<evidence type="ECO:0000313" key="2">
    <source>
        <dbReference type="Proteomes" id="UP000799770"/>
    </source>
</evidence>
<organism evidence="1 2">
    <name type="scientific">Lophiotrema nucula</name>
    <dbReference type="NCBI Taxonomy" id="690887"/>
    <lineage>
        <taxon>Eukaryota</taxon>
        <taxon>Fungi</taxon>
        <taxon>Dikarya</taxon>
        <taxon>Ascomycota</taxon>
        <taxon>Pezizomycotina</taxon>
        <taxon>Dothideomycetes</taxon>
        <taxon>Pleosporomycetidae</taxon>
        <taxon>Pleosporales</taxon>
        <taxon>Lophiotremataceae</taxon>
        <taxon>Lophiotrema</taxon>
    </lineage>
</organism>
<dbReference type="PANTHER" id="PTHR47843:SF2">
    <property type="entry name" value="BTB DOMAIN-CONTAINING PROTEIN"/>
    <property type="match status" value="1"/>
</dbReference>
<dbReference type="PANTHER" id="PTHR47843">
    <property type="entry name" value="BTB DOMAIN-CONTAINING PROTEIN-RELATED"/>
    <property type="match status" value="1"/>
</dbReference>
<evidence type="ECO:0008006" key="3">
    <source>
        <dbReference type="Google" id="ProtNLM"/>
    </source>
</evidence>
<dbReference type="OrthoDB" id="1022638at2759"/>
<gene>
    <name evidence="1" type="ORF">BDV96DRAFT_129498</name>
</gene>
<reference evidence="1" key="1">
    <citation type="journal article" date="2020" name="Stud. Mycol.">
        <title>101 Dothideomycetes genomes: a test case for predicting lifestyles and emergence of pathogens.</title>
        <authorList>
            <person name="Haridas S."/>
            <person name="Albert R."/>
            <person name="Binder M."/>
            <person name="Bloem J."/>
            <person name="Labutti K."/>
            <person name="Salamov A."/>
            <person name="Andreopoulos B."/>
            <person name="Baker S."/>
            <person name="Barry K."/>
            <person name="Bills G."/>
            <person name="Bluhm B."/>
            <person name="Cannon C."/>
            <person name="Castanera R."/>
            <person name="Culley D."/>
            <person name="Daum C."/>
            <person name="Ezra D."/>
            <person name="Gonzalez J."/>
            <person name="Henrissat B."/>
            <person name="Kuo A."/>
            <person name="Liang C."/>
            <person name="Lipzen A."/>
            <person name="Lutzoni F."/>
            <person name="Magnuson J."/>
            <person name="Mondo S."/>
            <person name="Nolan M."/>
            <person name="Ohm R."/>
            <person name="Pangilinan J."/>
            <person name="Park H.-J."/>
            <person name="Ramirez L."/>
            <person name="Alfaro M."/>
            <person name="Sun H."/>
            <person name="Tritt A."/>
            <person name="Yoshinaga Y."/>
            <person name="Zwiers L.-H."/>
            <person name="Turgeon B."/>
            <person name="Goodwin S."/>
            <person name="Spatafora J."/>
            <person name="Crous P."/>
            <person name="Grigoriev I."/>
        </authorList>
    </citation>
    <scope>NUCLEOTIDE SEQUENCE</scope>
    <source>
        <strain evidence="1">CBS 627.86</strain>
    </source>
</reference>
<sequence>MKPEWVNSPADAVITLPDDKEEAVYMYLHWLYSRTVPISANLTHDAAFALLCKAYVLGERLMDIKFKNQIISTIFAQRNEWRYCPVGQSVAILYAGTPETSPARRLFVHLWAYWFRDDESWRDGVDACPKEFLKDVLCQMSKWRLQSPAAPGQMDFQVYCEVEKSD</sequence>
<name>A0A6A5ZRB0_9PLEO</name>
<dbReference type="Proteomes" id="UP000799770">
    <property type="component" value="Unassembled WGS sequence"/>
</dbReference>
<evidence type="ECO:0000313" key="1">
    <source>
        <dbReference type="EMBL" id="KAF2121786.1"/>
    </source>
</evidence>
<keyword evidence="2" id="KW-1185">Reference proteome</keyword>
<protein>
    <recommendedName>
        <fullName evidence="3">BTB domain-containing protein</fullName>
    </recommendedName>
</protein>
<dbReference type="AlphaFoldDB" id="A0A6A5ZRB0"/>
<dbReference type="EMBL" id="ML977311">
    <property type="protein sequence ID" value="KAF2121786.1"/>
    <property type="molecule type" value="Genomic_DNA"/>
</dbReference>
<accession>A0A6A5ZRB0</accession>
<proteinExistence type="predicted"/>